<dbReference type="PROSITE" id="PS00217">
    <property type="entry name" value="SUGAR_TRANSPORT_2"/>
    <property type="match status" value="1"/>
</dbReference>
<feature type="transmembrane region" description="Helical" evidence="7">
    <location>
        <begin position="21"/>
        <end position="43"/>
    </location>
</feature>
<dbReference type="InterPro" id="IPR005829">
    <property type="entry name" value="Sugar_transporter_CS"/>
</dbReference>
<sequence>MENYRENVIENAPYTPILKRITAFACTGQLIDGYILTMIGIALLQAVPALKMDSYWTGLCGAAALVGILFGGLIFGYLTDRFGRRFIYRASISSLLLLSVAQMFVQDGMQLVICRFLLGLAIGADYSIAAAIIAEFTPKRYRGTFGGATIAGWYIGALLASAVGYYLLISGEDTWRWMLGSSAVLAAIALMGRLTTPESPRWLLNKGRKEEARQVIKLVWGQQADIEDVEEEATVKTNLSKLFQGEYLKRVFFVGTFWVAQVTPCFALYTFGPQILTALGMSEGNMWIWGYAVLSIFFFIGCLPALRWVDTVGRRPLIIWSFVFMTIPLLILGVVPHAPAAVIVACFALYAFASGGPNVLDGVYPIELFPTDVRATAYGVVIGISRIGAAVGTFLIPVSLETFGAGNTMLTAAAISGVGLAVCILMAPETKGKSLHETSSVGAKN</sequence>
<dbReference type="AlphaFoldDB" id="A0A212LW31"/>
<dbReference type="InterPro" id="IPR020846">
    <property type="entry name" value="MFS_dom"/>
</dbReference>
<keyword evidence="6 7" id="KW-0472">Membrane</keyword>
<proteinExistence type="inferred from homology"/>
<dbReference type="RefSeq" id="WP_288184701.1">
    <property type="nucleotide sequence ID" value="NZ_LT608335.1"/>
</dbReference>
<dbReference type="Gene3D" id="1.20.1250.20">
    <property type="entry name" value="MFS general substrate transporter like domains"/>
    <property type="match status" value="1"/>
</dbReference>
<evidence type="ECO:0000256" key="2">
    <source>
        <dbReference type="ARBA" id="ARBA00010992"/>
    </source>
</evidence>
<dbReference type="InterPro" id="IPR050360">
    <property type="entry name" value="MFS_Sugar_Transporters"/>
</dbReference>
<keyword evidence="5 7" id="KW-1133">Transmembrane helix</keyword>
<comment type="subcellular location">
    <subcellularLocation>
        <location evidence="1">Cell membrane</location>
        <topology evidence="1">Multi-pass membrane protein</topology>
    </subcellularLocation>
</comment>
<dbReference type="PANTHER" id="PTHR48022:SF2">
    <property type="entry name" value="PLASTIDIC GLUCOSE TRANSPORTER 4"/>
    <property type="match status" value="1"/>
</dbReference>
<evidence type="ECO:0000256" key="7">
    <source>
        <dbReference type="SAM" id="Phobius"/>
    </source>
</evidence>
<dbReference type="InterPro" id="IPR005828">
    <property type="entry name" value="MFS_sugar_transport-like"/>
</dbReference>
<evidence type="ECO:0000256" key="3">
    <source>
        <dbReference type="ARBA" id="ARBA00022448"/>
    </source>
</evidence>
<evidence type="ECO:0000256" key="5">
    <source>
        <dbReference type="ARBA" id="ARBA00022989"/>
    </source>
</evidence>
<name>A0A212LW31_9FIRM</name>
<feature type="transmembrane region" description="Helical" evidence="7">
    <location>
        <begin position="341"/>
        <end position="364"/>
    </location>
</feature>
<feature type="transmembrane region" description="Helical" evidence="7">
    <location>
        <begin position="110"/>
        <end position="133"/>
    </location>
</feature>
<feature type="transmembrane region" description="Helical" evidence="7">
    <location>
        <begin position="317"/>
        <end position="335"/>
    </location>
</feature>
<dbReference type="CDD" id="cd17316">
    <property type="entry name" value="MFS_SV2_like"/>
    <property type="match status" value="1"/>
</dbReference>
<evidence type="ECO:0000256" key="6">
    <source>
        <dbReference type="ARBA" id="ARBA00023136"/>
    </source>
</evidence>
<dbReference type="GO" id="GO:0005351">
    <property type="term" value="F:carbohydrate:proton symporter activity"/>
    <property type="evidence" value="ECO:0007669"/>
    <property type="project" value="TreeGrafter"/>
</dbReference>
<dbReference type="PROSITE" id="PS50850">
    <property type="entry name" value="MFS"/>
    <property type="match status" value="1"/>
</dbReference>
<keyword evidence="4 7" id="KW-0812">Transmembrane</keyword>
<evidence type="ECO:0000313" key="9">
    <source>
        <dbReference type="EMBL" id="SCM81825.1"/>
    </source>
</evidence>
<dbReference type="GO" id="GO:0005886">
    <property type="term" value="C:plasma membrane"/>
    <property type="evidence" value="ECO:0007669"/>
    <property type="project" value="UniProtKB-SubCell"/>
</dbReference>
<protein>
    <submittedName>
        <fullName evidence="9">Putative metabolite transport protein YaaU</fullName>
    </submittedName>
</protein>
<evidence type="ECO:0000259" key="8">
    <source>
        <dbReference type="PROSITE" id="PS50850"/>
    </source>
</evidence>
<feature type="domain" description="Major facilitator superfamily (MFS) profile" evidence="8">
    <location>
        <begin position="21"/>
        <end position="431"/>
    </location>
</feature>
<feature type="transmembrane region" description="Helical" evidence="7">
    <location>
        <begin position="376"/>
        <end position="396"/>
    </location>
</feature>
<keyword evidence="3" id="KW-0813">Transport</keyword>
<feature type="transmembrane region" description="Helical" evidence="7">
    <location>
        <begin position="145"/>
        <end position="169"/>
    </location>
</feature>
<accession>A0A212LW31</accession>
<organism evidence="9">
    <name type="scientific">uncultured Sporomusa sp</name>
    <dbReference type="NCBI Taxonomy" id="307249"/>
    <lineage>
        <taxon>Bacteria</taxon>
        <taxon>Bacillati</taxon>
        <taxon>Bacillota</taxon>
        <taxon>Negativicutes</taxon>
        <taxon>Selenomonadales</taxon>
        <taxon>Sporomusaceae</taxon>
        <taxon>Sporomusa</taxon>
        <taxon>environmental samples</taxon>
    </lineage>
</organism>
<evidence type="ECO:0000256" key="1">
    <source>
        <dbReference type="ARBA" id="ARBA00004651"/>
    </source>
</evidence>
<dbReference type="Pfam" id="PF00083">
    <property type="entry name" value="Sugar_tr"/>
    <property type="match status" value="1"/>
</dbReference>
<dbReference type="SUPFAM" id="SSF103473">
    <property type="entry name" value="MFS general substrate transporter"/>
    <property type="match status" value="1"/>
</dbReference>
<feature type="transmembrane region" description="Helical" evidence="7">
    <location>
        <begin position="286"/>
        <end position="305"/>
    </location>
</feature>
<dbReference type="InterPro" id="IPR036259">
    <property type="entry name" value="MFS_trans_sf"/>
</dbReference>
<evidence type="ECO:0000256" key="4">
    <source>
        <dbReference type="ARBA" id="ARBA00022692"/>
    </source>
</evidence>
<gene>
    <name evidence="9" type="primary">yaaU</name>
    <name evidence="9" type="ORF">KL86SPO_40309</name>
</gene>
<feature type="transmembrane region" description="Helical" evidence="7">
    <location>
        <begin position="408"/>
        <end position="427"/>
    </location>
</feature>
<feature type="transmembrane region" description="Helical" evidence="7">
    <location>
        <begin position="251"/>
        <end position="271"/>
    </location>
</feature>
<reference evidence="9" key="1">
    <citation type="submission" date="2016-08" db="EMBL/GenBank/DDBJ databases">
        <authorList>
            <person name="Seilhamer J.J."/>
        </authorList>
    </citation>
    <scope>NUCLEOTIDE SEQUENCE</scope>
    <source>
        <strain evidence="9">86</strain>
    </source>
</reference>
<dbReference type="EMBL" id="FMJE01000004">
    <property type="protein sequence ID" value="SCM81825.1"/>
    <property type="molecule type" value="Genomic_DNA"/>
</dbReference>
<dbReference type="PANTHER" id="PTHR48022">
    <property type="entry name" value="PLASTIDIC GLUCOSE TRANSPORTER 4"/>
    <property type="match status" value="1"/>
</dbReference>
<comment type="similarity">
    <text evidence="2">Belongs to the major facilitator superfamily. Sugar transporter (TC 2.A.1.1) family.</text>
</comment>
<feature type="transmembrane region" description="Helical" evidence="7">
    <location>
        <begin position="55"/>
        <end position="79"/>
    </location>
</feature>